<dbReference type="Gene3D" id="1.50.10.20">
    <property type="match status" value="1"/>
</dbReference>
<proteinExistence type="predicted"/>
<dbReference type="OrthoDB" id="370326at2"/>
<evidence type="ECO:0008006" key="4">
    <source>
        <dbReference type="Google" id="ProtNLM"/>
    </source>
</evidence>
<sequence>MERWRTALGADAVPWLLEAEDPAVQAATLRHLLDTPDDDPALTSARVAMASDGVVGRILATQGPGGHWGERDAFYRDKYRGTVWQLVTLAALGADGADPRVRAGCEAVLEDAQDRESGGFAVDRARSTSGGRHSEVIPCLTGNLVWALVTFGMLDDARVRRGARARCRPARTTRSPSPRPPRRRAPPPRARP</sequence>
<gene>
    <name evidence="2" type="ORF">AFE02nite_28400</name>
</gene>
<dbReference type="Proteomes" id="UP000321484">
    <property type="component" value="Unassembled WGS sequence"/>
</dbReference>
<comment type="caution">
    <text evidence="2">The sequence shown here is derived from an EMBL/GenBank/DDBJ whole genome shotgun (WGS) entry which is preliminary data.</text>
</comment>
<keyword evidence="3" id="KW-1185">Reference proteome</keyword>
<dbReference type="SUPFAM" id="SSF48239">
    <property type="entry name" value="Terpenoid cyclases/Protein prenyltransferases"/>
    <property type="match status" value="1"/>
</dbReference>
<reference evidence="2 3" key="1">
    <citation type="submission" date="2019-07" db="EMBL/GenBank/DDBJ databases">
        <title>Whole genome shotgun sequence of Actinotalea fermentans NBRC 105374.</title>
        <authorList>
            <person name="Hosoyama A."/>
            <person name="Uohara A."/>
            <person name="Ohji S."/>
            <person name="Ichikawa N."/>
        </authorList>
    </citation>
    <scope>NUCLEOTIDE SEQUENCE [LARGE SCALE GENOMIC DNA]</scope>
    <source>
        <strain evidence="2 3">NBRC 105374</strain>
    </source>
</reference>
<feature type="compositionally biased region" description="Basic residues" evidence="1">
    <location>
        <begin position="180"/>
        <end position="192"/>
    </location>
</feature>
<dbReference type="RefSeq" id="WP_052113893.1">
    <property type="nucleotide sequence ID" value="NZ_BJYK01000009.1"/>
</dbReference>
<evidence type="ECO:0000313" key="3">
    <source>
        <dbReference type="Proteomes" id="UP000321484"/>
    </source>
</evidence>
<evidence type="ECO:0000313" key="2">
    <source>
        <dbReference type="EMBL" id="GEN81106.1"/>
    </source>
</evidence>
<dbReference type="EMBL" id="BJYK01000009">
    <property type="protein sequence ID" value="GEN81106.1"/>
    <property type="molecule type" value="Genomic_DNA"/>
</dbReference>
<evidence type="ECO:0000256" key="1">
    <source>
        <dbReference type="SAM" id="MobiDB-lite"/>
    </source>
</evidence>
<name>A0A511Z161_9CELL</name>
<accession>A0A511Z161</accession>
<dbReference type="InterPro" id="IPR008930">
    <property type="entry name" value="Terpenoid_cyclase/PrenylTrfase"/>
</dbReference>
<feature type="region of interest" description="Disordered" evidence="1">
    <location>
        <begin position="163"/>
        <end position="192"/>
    </location>
</feature>
<protein>
    <recommendedName>
        <fullName evidence="4">Squalene cyclase C-terminal domain-containing protein</fullName>
    </recommendedName>
</protein>
<organism evidence="2 3">
    <name type="scientific">Actinotalea fermentans</name>
    <dbReference type="NCBI Taxonomy" id="43671"/>
    <lineage>
        <taxon>Bacteria</taxon>
        <taxon>Bacillati</taxon>
        <taxon>Actinomycetota</taxon>
        <taxon>Actinomycetes</taxon>
        <taxon>Micrococcales</taxon>
        <taxon>Cellulomonadaceae</taxon>
        <taxon>Actinotalea</taxon>
    </lineage>
</organism>
<dbReference type="AlphaFoldDB" id="A0A511Z161"/>